<evidence type="ECO:0000313" key="2">
    <source>
        <dbReference type="Proteomes" id="UP000215223"/>
    </source>
</evidence>
<gene>
    <name evidence="1" type="ORF">CFP71_21260</name>
</gene>
<dbReference type="EMBL" id="NMQT01000073">
    <property type="protein sequence ID" value="OXM53743.1"/>
    <property type="molecule type" value="Genomic_DNA"/>
</dbReference>
<keyword evidence="2" id="KW-1185">Reference proteome</keyword>
<sequence>MPKSAPAETAWSFVSRMMFAMSSVERLPRALTCQTSRSVPRMSPRSALVRSALRQPLSALRSAAGQPWTRRYRPTSRSARMPLSRLARPISARVRVVVALATADHSWLSWCWS</sequence>
<name>A0A229S482_9PSEU</name>
<organism evidence="1 2">
    <name type="scientific">Amycolatopsis thailandensis</name>
    <dbReference type="NCBI Taxonomy" id="589330"/>
    <lineage>
        <taxon>Bacteria</taxon>
        <taxon>Bacillati</taxon>
        <taxon>Actinomycetota</taxon>
        <taxon>Actinomycetes</taxon>
        <taxon>Pseudonocardiales</taxon>
        <taxon>Pseudonocardiaceae</taxon>
        <taxon>Amycolatopsis</taxon>
    </lineage>
</organism>
<proteinExistence type="predicted"/>
<evidence type="ECO:0000313" key="1">
    <source>
        <dbReference type="EMBL" id="OXM53743.1"/>
    </source>
</evidence>
<comment type="caution">
    <text evidence="1">The sequence shown here is derived from an EMBL/GenBank/DDBJ whole genome shotgun (WGS) entry which is preliminary data.</text>
</comment>
<dbReference type="AlphaFoldDB" id="A0A229S482"/>
<protein>
    <submittedName>
        <fullName evidence="1">Uncharacterized protein</fullName>
    </submittedName>
</protein>
<accession>A0A229S482</accession>
<reference evidence="1 2" key="1">
    <citation type="submission" date="2017-07" db="EMBL/GenBank/DDBJ databases">
        <title>Amycolatopsis thailandensis Genome sequencing and assembly.</title>
        <authorList>
            <person name="Kaur N."/>
            <person name="Mayilraj S."/>
        </authorList>
    </citation>
    <scope>NUCLEOTIDE SEQUENCE [LARGE SCALE GENOMIC DNA]</scope>
    <source>
        <strain evidence="1 2">JCM 16380</strain>
    </source>
</reference>
<dbReference type="Proteomes" id="UP000215223">
    <property type="component" value="Unassembled WGS sequence"/>
</dbReference>